<evidence type="ECO:0000256" key="1">
    <source>
        <dbReference type="SAM" id="MobiDB-lite"/>
    </source>
</evidence>
<comment type="caution">
    <text evidence="5">The sequence shown here is derived from an EMBL/GenBank/DDBJ whole genome shotgun (WGS) entry which is preliminary data.</text>
</comment>
<reference evidence="5 6" key="1">
    <citation type="journal article" date="2014" name="Environ. Microbiol.">
        <title>The nitrate-ammonifying and nosZ-carrying bacterium Bacillus vireti is a potent source and sink for nitric and nitrous oxide under high nitrate conditions.</title>
        <authorList>
            <person name="Mania D."/>
            <person name="Heylen K."/>
            <person name="van Spanning R.J."/>
            <person name="Frostegard A."/>
        </authorList>
    </citation>
    <scope>NUCLEOTIDE SEQUENCE [LARGE SCALE GENOMIC DNA]</scope>
    <source>
        <strain evidence="5 6">LMG 21834</strain>
    </source>
</reference>
<evidence type="ECO:0000313" key="5">
    <source>
        <dbReference type="EMBL" id="ETI68501.1"/>
    </source>
</evidence>
<evidence type="ECO:0000256" key="3">
    <source>
        <dbReference type="SAM" id="SignalP"/>
    </source>
</evidence>
<dbReference type="Pfam" id="PF13472">
    <property type="entry name" value="Lipase_GDSL_2"/>
    <property type="match status" value="1"/>
</dbReference>
<keyword evidence="6" id="KW-1185">Reference proteome</keyword>
<feature type="domain" description="SGNH hydrolase-type esterase" evidence="4">
    <location>
        <begin position="36"/>
        <end position="237"/>
    </location>
</feature>
<feature type="compositionally biased region" description="Polar residues" evidence="1">
    <location>
        <begin position="375"/>
        <end position="406"/>
    </location>
</feature>
<dbReference type="RefSeq" id="WP_024028635.1">
    <property type="nucleotide sequence ID" value="NZ_ALAN01000068.1"/>
</dbReference>
<name>A0AB94IN25_9BACI</name>
<feature type="compositionally biased region" description="Low complexity" evidence="1">
    <location>
        <begin position="407"/>
        <end position="416"/>
    </location>
</feature>
<protein>
    <submittedName>
        <fullName evidence="5">G-D-S-L family lipolytic protein</fullName>
    </submittedName>
</protein>
<sequence>MKFRRFSLLFAIVLAFSTSFSSFAFAENNVKPNLVALGDSITFGWNLENNGNSEPSPKAFPYLIGNGNYDVTKNISGGGWTTSTLLTEINKPENQEAIKNADVITLDIGSNDFLQDDAIKALRANPTTPIDPLAFGKIIQEISGNLFKNLGAIIGTIKAQNADAQIIIYNIYNPFSDTLAALYPLGEQFLPGVNAGFQGVAFQSNLLLADAYSAYKGKQAELILPNGDVHPNVEGQKVLASLATNLLAAQNPGEITVDLTPSTTETTKEPVTITVATNAKKVLAMQWLAGEKTIEDFATSGTDITDNKFEVTENGPYTVYVRDSKGAKAVEIITIENIQNDEQPGDNPGGDGDNPNPDPGDGGTDNPVPNPGDGSTDNPAPNPGDGSTDNPAPNPGDTGTDNPTTNPGDTGSDDPSSGGGGDIDKGSSPVETGNHLPSTATSMYNNLAIGLAFTLAGLLAMRIQQKRRKENI</sequence>
<dbReference type="SUPFAM" id="SSF52266">
    <property type="entry name" value="SGNH hydrolase"/>
    <property type="match status" value="1"/>
</dbReference>
<dbReference type="Proteomes" id="UP000018877">
    <property type="component" value="Unassembled WGS sequence"/>
</dbReference>
<dbReference type="InterPro" id="IPR051532">
    <property type="entry name" value="Ester_Hydrolysis_Enzymes"/>
</dbReference>
<dbReference type="InterPro" id="IPR013830">
    <property type="entry name" value="SGNH_hydro"/>
</dbReference>
<feature type="transmembrane region" description="Helical" evidence="2">
    <location>
        <begin position="443"/>
        <end position="461"/>
    </location>
</feature>
<keyword evidence="2" id="KW-1133">Transmembrane helix</keyword>
<dbReference type="EMBL" id="ALAN01000068">
    <property type="protein sequence ID" value="ETI68501.1"/>
    <property type="molecule type" value="Genomic_DNA"/>
</dbReference>
<dbReference type="AlphaFoldDB" id="A0AB94IN25"/>
<evidence type="ECO:0000259" key="4">
    <source>
        <dbReference type="Pfam" id="PF13472"/>
    </source>
</evidence>
<feature type="chain" id="PRO_5044500685" evidence="3">
    <location>
        <begin position="27"/>
        <end position="472"/>
    </location>
</feature>
<evidence type="ECO:0000256" key="2">
    <source>
        <dbReference type="SAM" id="Phobius"/>
    </source>
</evidence>
<accession>A0AB94IN25</accession>
<dbReference type="CDD" id="cd00229">
    <property type="entry name" value="SGNH_hydrolase"/>
    <property type="match status" value="1"/>
</dbReference>
<keyword evidence="3" id="KW-0732">Signal</keyword>
<keyword evidence="2" id="KW-0472">Membrane</keyword>
<dbReference type="InterPro" id="IPR036514">
    <property type="entry name" value="SGNH_hydro_sf"/>
</dbReference>
<dbReference type="PANTHER" id="PTHR30383">
    <property type="entry name" value="THIOESTERASE 1/PROTEASE 1/LYSOPHOSPHOLIPASE L1"/>
    <property type="match status" value="1"/>
</dbReference>
<dbReference type="Gene3D" id="3.40.50.1110">
    <property type="entry name" value="SGNH hydrolase"/>
    <property type="match status" value="1"/>
</dbReference>
<keyword evidence="2" id="KW-0812">Transmembrane</keyword>
<feature type="signal peptide" evidence="3">
    <location>
        <begin position="1"/>
        <end position="26"/>
    </location>
</feature>
<feature type="compositionally biased region" description="Low complexity" evidence="1">
    <location>
        <begin position="364"/>
        <end position="374"/>
    </location>
</feature>
<gene>
    <name evidence="5" type="ORF">BAVI_12249</name>
</gene>
<dbReference type="GO" id="GO:0004622">
    <property type="term" value="F:phosphatidylcholine lysophospholipase activity"/>
    <property type="evidence" value="ECO:0007669"/>
    <property type="project" value="TreeGrafter"/>
</dbReference>
<proteinExistence type="predicted"/>
<dbReference type="PANTHER" id="PTHR30383:SF5">
    <property type="entry name" value="SGNH HYDROLASE-TYPE ESTERASE DOMAIN-CONTAINING PROTEIN"/>
    <property type="match status" value="1"/>
</dbReference>
<evidence type="ECO:0000313" key="6">
    <source>
        <dbReference type="Proteomes" id="UP000018877"/>
    </source>
</evidence>
<organism evidence="5 6">
    <name type="scientific">Neobacillus vireti LMG 21834</name>
    <dbReference type="NCBI Taxonomy" id="1131730"/>
    <lineage>
        <taxon>Bacteria</taxon>
        <taxon>Bacillati</taxon>
        <taxon>Bacillota</taxon>
        <taxon>Bacilli</taxon>
        <taxon>Bacillales</taxon>
        <taxon>Bacillaceae</taxon>
        <taxon>Neobacillus</taxon>
    </lineage>
</organism>
<feature type="region of interest" description="Disordered" evidence="1">
    <location>
        <begin position="336"/>
        <end position="437"/>
    </location>
</feature>